<dbReference type="EMBL" id="FTMH01000017">
    <property type="protein sequence ID" value="SIQ51604.1"/>
    <property type="molecule type" value="Genomic_DNA"/>
</dbReference>
<sequence>MISREFELKYGSPAESSTLDLSRETLLNDAQEANVLMKSAARFLRVLDAADGWDDHDWLAAADALDNAADDCSDAADVEQAALGSEQA</sequence>
<accession>A0A9X8WIW9</accession>
<organism evidence="1 2">
    <name type="scientific">Corynebacterium afermentans</name>
    <dbReference type="NCBI Taxonomy" id="38286"/>
    <lineage>
        <taxon>Bacteria</taxon>
        <taxon>Bacillati</taxon>
        <taxon>Actinomycetota</taxon>
        <taxon>Actinomycetes</taxon>
        <taxon>Mycobacteriales</taxon>
        <taxon>Corynebacteriaceae</taxon>
        <taxon>Corynebacterium</taxon>
    </lineage>
</organism>
<protein>
    <submittedName>
        <fullName evidence="1">Uncharacterized protein</fullName>
    </submittedName>
</protein>
<dbReference type="RefSeq" id="WP_063937318.1">
    <property type="nucleotide sequence ID" value="NZ_FTMH01000017.1"/>
</dbReference>
<evidence type="ECO:0000313" key="1">
    <source>
        <dbReference type="EMBL" id="SIQ51604.1"/>
    </source>
</evidence>
<reference evidence="1 2" key="1">
    <citation type="submission" date="2017-01" db="EMBL/GenBank/DDBJ databases">
        <authorList>
            <person name="Varghese N."/>
            <person name="Submissions S."/>
        </authorList>
    </citation>
    <scope>NUCLEOTIDE SEQUENCE [LARGE SCALE GENOMIC DNA]</scope>
    <source>
        <strain evidence="1 2">DSM 44280</strain>
    </source>
</reference>
<proteinExistence type="predicted"/>
<name>A0A9X8WIW9_9CORY</name>
<comment type="caution">
    <text evidence="1">The sequence shown here is derived from an EMBL/GenBank/DDBJ whole genome shotgun (WGS) entry which is preliminary data.</text>
</comment>
<keyword evidence="2" id="KW-1185">Reference proteome</keyword>
<gene>
    <name evidence="1" type="ORF">SAMN05421802_1171</name>
</gene>
<evidence type="ECO:0000313" key="2">
    <source>
        <dbReference type="Proteomes" id="UP000185547"/>
    </source>
</evidence>
<dbReference type="AlphaFoldDB" id="A0A9X8WIW9"/>
<dbReference type="Proteomes" id="UP000185547">
    <property type="component" value="Unassembled WGS sequence"/>
</dbReference>